<dbReference type="EC" id="1.2.1.-" evidence="6"/>
<dbReference type="InterPro" id="IPR029510">
    <property type="entry name" value="Ald_DH_CS_GLU"/>
</dbReference>
<dbReference type="Gene3D" id="3.40.309.10">
    <property type="entry name" value="Aldehyde Dehydrogenase, Chain A, domain 2"/>
    <property type="match status" value="1"/>
</dbReference>
<dbReference type="InterPro" id="IPR010102">
    <property type="entry name" value="Succ_semiAld_DH"/>
</dbReference>
<organism evidence="6 7">
    <name type="scientific">Pyruvatibacter mobilis</name>
    <dbReference type="NCBI Taxonomy" id="1712261"/>
    <lineage>
        <taxon>Bacteria</taxon>
        <taxon>Pseudomonadati</taxon>
        <taxon>Pseudomonadota</taxon>
        <taxon>Alphaproteobacteria</taxon>
        <taxon>Hyphomicrobiales</taxon>
        <taxon>Parvibaculaceae</taxon>
        <taxon>Pyruvatibacter</taxon>
    </lineage>
</organism>
<dbReference type="RefSeq" id="WP_160587428.1">
    <property type="nucleotide sequence ID" value="NZ_BMHN01000001.1"/>
</dbReference>
<accession>A0A845QA85</accession>
<dbReference type="Gene3D" id="3.40.605.10">
    <property type="entry name" value="Aldehyde Dehydrogenase, Chain A, domain 1"/>
    <property type="match status" value="1"/>
</dbReference>
<reference evidence="6 7" key="1">
    <citation type="journal article" date="2016" name="Int. J. Syst. Evol. Microbiol.">
        <title>Pyruvatibacter mobilis gen. nov., sp. nov., a marine bacterium from the culture broth of Picochlorum sp. 122.</title>
        <authorList>
            <person name="Wang G."/>
            <person name="Tang M."/>
            <person name="Wu H."/>
            <person name="Dai S."/>
            <person name="Li T."/>
            <person name="Chen C."/>
            <person name="He H."/>
            <person name="Fan J."/>
            <person name="Xiang W."/>
            <person name="Li X."/>
        </authorList>
    </citation>
    <scope>NUCLEOTIDE SEQUENCE [LARGE SCALE GENOMIC DNA]</scope>
    <source>
        <strain evidence="6 7">GYP-11</strain>
    </source>
</reference>
<dbReference type="OrthoDB" id="9812625at2"/>
<keyword evidence="7" id="KW-1185">Reference proteome</keyword>
<dbReference type="FunFam" id="3.40.605.10:FF:000005">
    <property type="entry name" value="Succinate-semialdehyde dehydrogenase I"/>
    <property type="match status" value="1"/>
</dbReference>
<dbReference type="PANTHER" id="PTHR43353">
    <property type="entry name" value="SUCCINATE-SEMIALDEHYDE DEHYDROGENASE, MITOCHONDRIAL"/>
    <property type="match status" value="1"/>
</dbReference>
<comment type="caution">
    <text evidence="6">The sequence shown here is derived from an EMBL/GenBank/DDBJ whole genome shotgun (WGS) entry which is preliminary data.</text>
</comment>
<evidence type="ECO:0000256" key="3">
    <source>
        <dbReference type="PROSITE-ProRule" id="PRU10007"/>
    </source>
</evidence>
<dbReference type="Pfam" id="PF00171">
    <property type="entry name" value="Aldedh"/>
    <property type="match status" value="1"/>
</dbReference>
<dbReference type="InterPro" id="IPR050740">
    <property type="entry name" value="Aldehyde_DH_Superfamily"/>
</dbReference>
<dbReference type="AlphaFoldDB" id="A0A845QA85"/>
<keyword evidence="2 4" id="KW-0560">Oxidoreductase</keyword>
<dbReference type="NCBIfam" id="TIGR01780">
    <property type="entry name" value="SSADH"/>
    <property type="match status" value="1"/>
</dbReference>
<evidence type="ECO:0000256" key="4">
    <source>
        <dbReference type="RuleBase" id="RU003345"/>
    </source>
</evidence>
<name>A0A845QA85_9HYPH</name>
<feature type="active site" evidence="3">
    <location>
        <position position="264"/>
    </location>
</feature>
<comment type="similarity">
    <text evidence="1 4">Belongs to the aldehyde dehydrogenase family.</text>
</comment>
<dbReference type="GeneID" id="300655083"/>
<evidence type="ECO:0000256" key="1">
    <source>
        <dbReference type="ARBA" id="ARBA00009986"/>
    </source>
</evidence>
<dbReference type="GO" id="GO:0005829">
    <property type="term" value="C:cytosol"/>
    <property type="evidence" value="ECO:0007669"/>
    <property type="project" value="TreeGrafter"/>
</dbReference>
<gene>
    <name evidence="6" type="ORF">GTQ45_06870</name>
</gene>
<dbReference type="GO" id="GO:0009450">
    <property type="term" value="P:gamma-aminobutyric acid catabolic process"/>
    <property type="evidence" value="ECO:0007669"/>
    <property type="project" value="InterPro"/>
</dbReference>
<dbReference type="InterPro" id="IPR015590">
    <property type="entry name" value="Aldehyde_DH_dom"/>
</dbReference>
<evidence type="ECO:0000256" key="2">
    <source>
        <dbReference type="ARBA" id="ARBA00023002"/>
    </source>
</evidence>
<dbReference type="GO" id="GO:0004777">
    <property type="term" value="F:succinate-semialdehyde dehydrogenase (NAD+) activity"/>
    <property type="evidence" value="ECO:0007669"/>
    <property type="project" value="TreeGrafter"/>
</dbReference>
<protein>
    <submittedName>
        <fullName evidence="6">Succinate-semialdehyde dehydrogenase</fullName>
        <ecNumber evidence="6">1.2.1.-</ecNumber>
    </submittedName>
</protein>
<dbReference type="SUPFAM" id="SSF53720">
    <property type="entry name" value="ALDH-like"/>
    <property type="match status" value="1"/>
</dbReference>
<dbReference type="FunFam" id="3.40.309.10:FF:000004">
    <property type="entry name" value="Succinate-semialdehyde dehydrogenase I"/>
    <property type="match status" value="1"/>
</dbReference>
<dbReference type="InterPro" id="IPR016160">
    <property type="entry name" value="Ald_DH_CS_CYS"/>
</dbReference>
<dbReference type="PROSITE" id="PS00687">
    <property type="entry name" value="ALDEHYDE_DEHYDR_GLU"/>
    <property type="match status" value="1"/>
</dbReference>
<dbReference type="EMBL" id="WXYQ01000005">
    <property type="protein sequence ID" value="NBG95452.1"/>
    <property type="molecule type" value="Genomic_DNA"/>
</dbReference>
<dbReference type="InterPro" id="IPR016163">
    <property type="entry name" value="Ald_DH_C"/>
</dbReference>
<dbReference type="CDD" id="cd07103">
    <property type="entry name" value="ALDH_F5_SSADH_GabD"/>
    <property type="match status" value="1"/>
</dbReference>
<sequence>MADAPTALPDALKDPALFRQQAYIDGAWVAHPAGAVTDVTNPATGDLIAQVPKLGREEATRSVEVAEQAFRAWSKRTAKERSQIIRRWFDLMTEHEDDLALLLTLEQGKPLPEALAEVRYGAAFTEFYAEEAKRVYGDVVPAHFTDRRIVVAKQPIGVVAAITPWNFPNAMILRKVAPALAAGCTVVCKPAPQTPLSALALCELAERAGLPAGCFNVVTGNEVEIGGVYTSHDAVRVVTFTGSTQVGKLLMEQSARTVKKTSMELGGNAPFIVFDDADIDRAVEGAIASKYRNTGQTCVCTNRILVQNSVYAAFTQKLSAAVAKLKVGHGTEDGAQIGPLIDAQALDKVAGHVADALAKGAKIGTGGNRHALGGTFYEPTVLIDAEPDMRIAREETFGPVAPVFRFRTEEEAVEMANDTNYGLAAYVYSRDVGRCWRVGEALDFGIVGINEALLSVEVAPFGGVKESGIGREGGKWGLEEFLEPKYMTFGGLDGE</sequence>
<dbReference type="PANTHER" id="PTHR43353:SF5">
    <property type="entry name" value="SUCCINATE-SEMIALDEHYDE DEHYDROGENASE, MITOCHONDRIAL"/>
    <property type="match status" value="1"/>
</dbReference>
<feature type="domain" description="Aldehyde dehydrogenase" evidence="5">
    <location>
        <begin position="28"/>
        <end position="486"/>
    </location>
</feature>
<dbReference type="Proteomes" id="UP000470384">
    <property type="component" value="Unassembled WGS sequence"/>
</dbReference>
<evidence type="ECO:0000313" key="6">
    <source>
        <dbReference type="EMBL" id="NBG95452.1"/>
    </source>
</evidence>
<proteinExistence type="inferred from homology"/>
<dbReference type="InterPro" id="IPR016162">
    <property type="entry name" value="Ald_DH_N"/>
</dbReference>
<dbReference type="PROSITE" id="PS00070">
    <property type="entry name" value="ALDEHYDE_DEHYDR_CYS"/>
    <property type="match status" value="1"/>
</dbReference>
<evidence type="ECO:0000259" key="5">
    <source>
        <dbReference type="Pfam" id="PF00171"/>
    </source>
</evidence>
<dbReference type="InterPro" id="IPR016161">
    <property type="entry name" value="Ald_DH/histidinol_DH"/>
</dbReference>
<evidence type="ECO:0000313" key="7">
    <source>
        <dbReference type="Proteomes" id="UP000470384"/>
    </source>
</evidence>